<dbReference type="InterPro" id="IPR011009">
    <property type="entry name" value="Kinase-like_dom_sf"/>
</dbReference>
<dbReference type="GO" id="GO:0032040">
    <property type="term" value="C:small-subunit processome"/>
    <property type="evidence" value="ECO:0007669"/>
    <property type="project" value="InterPro"/>
</dbReference>
<comment type="caution">
    <text evidence="5">The sequence shown here is derived from an EMBL/GenBank/DDBJ whole genome shotgun (WGS) entry which is preliminary data.</text>
</comment>
<feature type="region of interest" description="Disordered" evidence="4">
    <location>
        <begin position="447"/>
        <end position="477"/>
    </location>
</feature>
<dbReference type="GO" id="GO:0006364">
    <property type="term" value="P:rRNA processing"/>
    <property type="evidence" value="ECO:0007669"/>
    <property type="project" value="InterPro"/>
</dbReference>
<dbReference type="Gene3D" id="1.10.510.10">
    <property type="entry name" value="Transferase(Phosphotransferase) domain 1"/>
    <property type="match status" value="1"/>
</dbReference>
<gene>
    <name evidence="5" type="ORF">Ahy_B06g080554</name>
</gene>
<comment type="subcellular location">
    <subcellularLocation>
        <location evidence="1">Nucleus</location>
        <location evidence="1">Nucleolus</location>
    </subcellularLocation>
</comment>
<keyword evidence="3" id="KW-0539">Nucleus</keyword>
<dbReference type="AlphaFoldDB" id="A0A444YID5"/>
<dbReference type="SUPFAM" id="SSF56112">
    <property type="entry name" value="Protein kinase-like (PK-like)"/>
    <property type="match status" value="1"/>
</dbReference>
<name>A0A444YID5_ARAHY</name>
<evidence type="ECO:0000256" key="4">
    <source>
        <dbReference type="SAM" id="MobiDB-lite"/>
    </source>
</evidence>
<feature type="region of interest" description="Disordered" evidence="4">
    <location>
        <begin position="536"/>
        <end position="622"/>
    </location>
</feature>
<accession>A0A444YID5</accession>
<feature type="compositionally biased region" description="Basic and acidic residues" evidence="4">
    <location>
        <begin position="65"/>
        <end position="94"/>
    </location>
</feature>
<evidence type="ECO:0000313" key="6">
    <source>
        <dbReference type="Proteomes" id="UP000289738"/>
    </source>
</evidence>
<feature type="region of interest" description="Disordered" evidence="4">
    <location>
        <begin position="656"/>
        <end position="678"/>
    </location>
</feature>
<dbReference type="EMBL" id="SDMP01000016">
    <property type="protein sequence ID" value="RYR01692.1"/>
    <property type="molecule type" value="Genomic_DNA"/>
</dbReference>
<dbReference type="PANTHER" id="PTHR14150">
    <property type="entry name" value="U3 SMALL NUCLEOLAR RNA-ASSOCIATED PROTEIN 14"/>
    <property type="match status" value="1"/>
</dbReference>
<organism evidence="5 6">
    <name type="scientific">Arachis hypogaea</name>
    <name type="common">Peanut</name>
    <dbReference type="NCBI Taxonomy" id="3818"/>
    <lineage>
        <taxon>Eukaryota</taxon>
        <taxon>Viridiplantae</taxon>
        <taxon>Streptophyta</taxon>
        <taxon>Embryophyta</taxon>
        <taxon>Tracheophyta</taxon>
        <taxon>Spermatophyta</taxon>
        <taxon>Magnoliopsida</taxon>
        <taxon>eudicotyledons</taxon>
        <taxon>Gunneridae</taxon>
        <taxon>Pentapetalae</taxon>
        <taxon>rosids</taxon>
        <taxon>fabids</taxon>
        <taxon>Fabales</taxon>
        <taxon>Fabaceae</taxon>
        <taxon>Papilionoideae</taxon>
        <taxon>50 kb inversion clade</taxon>
        <taxon>dalbergioids sensu lato</taxon>
        <taxon>Dalbergieae</taxon>
        <taxon>Pterocarpus clade</taxon>
        <taxon>Arachis</taxon>
    </lineage>
</organism>
<feature type="compositionally biased region" description="Acidic residues" evidence="4">
    <location>
        <begin position="109"/>
        <end position="129"/>
    </location>
</feature>
<reference evidence="5 6" key="1">
    <citation type="submission" date="2019-01" db="EMBL/GenBank/DDBJ databases">
        <title>Sequencing of cultivated peanut Arachis hypogaea provides insights into genome evolution and oil improvement.</title>
        <authorList>
            <person name="Chen X."/>
        </authorList>
    </citation>
    <scope>NUCLEOTIDE SEQUENCE [LARGE SCALE GENOMIC DNA]</scope>
    <source>
        <strain evidence="6">cv. Fuhuasheng</strain>
        <tissue evidence="5">Leaves</tissue>
    </source>
</reference>
<feature type="region of interest" description="Disordered" evidence="4">
    <location>
        <begin position="1"/>
        <end position="172"/>
    </location>
</feature>
<keyword evidence="6" id="KW-1185">Reference proteome</keyword>
<evidence type="ECO:0000256" key="3">
    <source>
        <dbReference type="ARBA" id="ARBA00023242"/>
    </source>
</evidence>
<dbReference type="STRING" id="3818.A0A444YID5"/>
<evidence type="ECO:0000256" key="1">
    <source>
        <dbReference type="ARBA" id="ARBA00004604"/>
    </source>
</evidence>
<dbReference type="InterPro" id="IPR006709">
    <property type="entry name" value="SSU_processome_Utp14"/>
</dbReference>
<proteinExistence type="predicted"/>
<protein>
    <recommendedName>
        <fullName evidence="7">U3 small nucleolar RNA-associated protein</fullName>
    </recommendedName>
</protein>
<dbReference type="Proteomes" id="UP000289738">
    <property type="component" value="Chromosome B06"/>
</dbReference>
<dbReference type="Pfam" id="PF04615">
    <property type="entry name" value="Utp14"/>
    <property type="match status" value="1"/>
</dbReference>
<sequence length="1069" mass="120491">MPVTKRKHRDETSHRRGHSKPSRNAKKKKKTGPRLPSSLQKQLERLNPTVPIESDQDIDSADGDAAERDLLPHDFYEYEEQRAEEESKKNKRYDPGSVDNLQLPIDRSDESEDESIQSDDDNEDDDDDDGLKRTGGAADDDSSEEGDGRHTRMLQGITGMPSEAFEGKKKRKMKDDVIPELYPESEYNPSRDVVDGDGQISIDDLLNPLQDNPGFGKLRKRIQQIENNSKPIHAPLRTADQAKVERKVAYEISKKEVTKWQQIIQRNREAPTLLFDENVDLGFSTVGAIASEFEPRTEFERKMAALVSDDKVMEAHKKDGSRLLEMNMVSVEEEKDRQSRIAKMRSLLFRHEMKAKRLKKIKSKTYHRLLKKDRLKTEASKIQMDPEAAKEFAMKQERLRAEERMTLKHKNQNRWAKRILTRGLNSQDEGTRAAIAEQLQRHAELTRKMHSMKDSSSSSSDDSSDEDAGDSGSDQDMASKVLRKAIEKTKKVIEEDNETPKSGLLSLPFMRRGLEKRKEAVVEEANLAIQEYKDSKNKLENSVGSEDPETTSISGRRVFGASKTHISDAGNKVKSDYNYGSSDSEDDIRASKNGNIETGGSNILQKDVNSDSVLIQEDTDNHQESVFKDFNEIVKNPGPKTTYEVSLFVSDTWKKAKNRNEGGTNGKKSAIAAGPVRQDIKDTVKEAEEDSDTDSSGQMVDGILTAGSNLSYELPSQEELIRQAFAGDDVEDEFDKYKMEILNEENPEPEKPVLLPGWGQWTHVQKKKGLPSWMLKEHENAQKKREEAIKKRKDARLKNVIISEKINKKAEKLHTKALPFPFTSKEAFEQSMRVPIGPEFNPATAIGPLTRPEYLGVQYNECSDVFSELKKEEPYTKRNIRGGDREDRLLRLLRLLRPSSASVSGFLCNGRLVVCCPSHPPLCAGLLWFVLFGDLRRFSIQAVAVPRGEAPRLTSPRRTVPSLVAPGLPSPQYGGCGFLMEKADIYSFGVLILVIVSGRRPLHVLASPMKLEKANLISWCRHLAQAGNILELVDEKLKEHYNKDQASLCINLALACLQKIPGFERGDGS</sequence>
<feature type="compositionally biased region" description="Polar residues" evidence="4">
    <location>
        <begin position="592"/>
        <end position="604"/>
    </location>
</feature>
<feature type="compositionally biased region" description="Basic residues" evidence="4">
    <location>
        <begin position="15"/>
        <end position="32"/>
    </location>
</feature>
<feature type="compositionally biased region" description="Acidic residues" evidence="4">
    <location>
        <begin position="54"/>
        <end position="64"/>
    </location>
</feature>
<evidence type="ECO:0000313" key="5">
    <source>
        <dbReference type="EMBL" id="RYR01692.1"/>
    </source>
</evidence>
<keyword evidence="2" id="KW-0597">Phosphoprotein</keyword>
<evidence type="ECO:0008006" key="7">
    <source>
        <dbReference type="Google" id="ProtNLM"/>
    </source>
</evidence>
<evidence type="ECO:0000256" key="2">
    <source>
        <dbReference type="ARBA" id="ARBA00022553"/>
    </source>
</evidence>
<feature type="compositionally biased region" description="Polar residues" evidence="4">
    <location>
        <begin position="540"/>
        <end position="554"/>
    </location>
</feature>
<dbReference type="PANTHER" id="PTHR14150:SF12">
    <property type="entry name" value="U3 SMALL NUCLEOLAR RNA-ASSOCIATED PROTEIN 14 HOMOLOG A"/>
    <property type="match status" value="1"/>
</dbReference>